<accession>A0A8X6G1Z5</accession>
<evidence type="ECO:0000313" key="1">
    <source>
        <dbReference type="EMBL" id="GFQ94810.1"/>
    </source>
</evidence>
<sequence length="142" mass="15204">MGPIRIWLDKKARDFSPRSDSRSCFFGINCNLLLLKSVRKDSVGGGANGAELFVCTVKMVTGEERRGLPLGLADCFFAGNLNPSSSTEAILRVSISTSDLGILLALLKVLFSAGAATLFRFEVNLQLFCLGPPGLVGHLQSL</sequence>
<reference evidence="1" key="1">
    <citation type="submission" date="2020-07" db="EMBL/GenBank/DDBJ databases">
        <title>Multicomponent nature underlies the extraordinary mechanical properties of spider dragline silk.</title>
        <authorList>
            <person name="Kono N."/>
            <person name="Nakamura H."/>
            <person name="Mori M."/>
            <person name="Yoshida Y."/>
            <person name="Ohtoshi R."/>
            <person name="Malay A.D."/>
            <person name="Moran D.A.P."/>
            <person name="Tomita M."/>
            <person name="Numata K."/>
            <person name="Arakawa K."/>
        </authorList>
    </citation>
    <scope>NUCLEOTIDE SEQUENCE</scope>
</reference>
<proteinExistence type="predicted"/>
<comment type="caution">
    <text evidence="1">The sequence shown here is derived from an EMBL/GenBank/DDBJ whole genome shotgun (WGS) entry which is preliminary data.</text>
</comment>
<dbReference type="AlphaFoldDB" id="A0A8X6G1Z5"/>
<dbReference type="Proteomes" id="UP000887116">
    <property type="component" value="Unassembled WGS sequence"/>
</dbReference>
<dbReference type="EMBL" id="BMAO01014413">
    <property type="protein sequence ID" value="GFQ94810.1"/>
    <property type="molecule type" value="Genomic_DNA"/>
</dbReference>
<evidence type="ECO:0000313" key="2">
    <source>
        <dbReference type="Proteomes" id="UP000887116"/>
    </source>
</evidence>
<gene>
    <name evidence="1" type="ORF">TNCT_643341</name>
</gene>
<organism evidence="1 2">
    <name type="scientific">Trichonephila clavata</name>
    <name type="common">Joro spider</name>
    <name type="synonym">Nephila clavata</name>
    <dbReference type="NCBI Taxonomy" id="2740835"/>
    <lineage>
        <taxon>Eukaryota</taxon>
        <taxon>Metazoa</taxon>
        <taxon>Ecdysozoa</taxon>
        <taxon>Arthropoda</taxon>
        <taxon>Chelicerata</taxon>
        <taxon>Arachnida</taxon>
        <taxon>Araneae</taxon>
        <taxon>Araneomorphae</taxon>
        <taxon>Entelegynae</taxon>
        <taxon>Araneoidea</taxon>
        <taxon>Nephilidae</taxon>
        <taxon>Trichonephila</taxon>
    </lineage>
</organism>
<protein>
    <submittedName>
        <fullName evidence="1">Uncharacterized protein</fullName>
    </submittedName>
</protein>
<name>A0A8X6G1Z5_TRICU</name>
<keyword evidence="2" id="KW-1185">Reference proteome</keyword>